<organism evidence="17 18">
    <name type="scientific">Araneus ventricosus</name>
    <name type="common">Orbweaver spider</name>
    <name type="synonym">Epeira ventricosa</name>
    <dbReference type="NCBI Taxonomy" id="182803"/>
    <lineage>
        <taxon>Eukaryota</taxon>
        <taxon>Metazoa</taxon>
        <taxon>Ecdysozoa</taxon>
        <taxon>Arthropoda</taxon>
        <taxon>Chelicerata</taxon>
        <taxon>Arachnida</taxon>
        <taxon>Araneae</taxon>
        <taxon>Araneomorphae</taxon>
        <taxon>Entelegynae</taxon>
        <taxon>Araneoidea</taxon>
        <taxon>Araneidae</taxon>
        <taxon>Araneus</taxon>
    </lineage>
</organism>
<keyword evidence="13" id="KW-0472">Membrane</keyword>
<evidence type="ECO:0000256" key="11">
    <source>
        <dbReference type="ARBA" id="ARBA00023004"/>
    </source>
</evidence>
<evidence type="ECO:0000256" key="12">
    <source>
        <dbReference type="ARBA" id="ARBA00023033"/>
    </source>
</evidence>
<dbReference type="InterPro" id="IPR001128">
    <property type="entry name" value="Cyt_P450"/>
</dbReference>
<keyword evidence="10 15" id="KW-0560">Oxidoreductase</keyword>
<dbReference type="PROSITE" id="PS00086">
    <property type="entry name" value="CYTOCHROME_P450"/>
    <property type="match status" value="1"/>
</dbReference>
<evidence type="ECO:0000256" key="1">
    <source>
        <dbReference type="ARBA" id="ARBA00001971"/>
    </source>
</evidence>
<evidence type="ECO:0000256" key="14">
    <source>
        <dbReference type="PIRSR" id="PIRSR602401-1"/>
    </source>
</evidence>
<proteinExistence type="inferred from homology"/>
<evidence type="ECO:0000256" key="10">
    <source>
        <dbReference type="ARBA" id="ARBA00023002"/>
    </source>
</evidence>
<evidence type="ECO:0000256" key="2">
    <source>
        <dbReference type="ARBA" id="ARBA00003690"/>
    </source>
</evidence>
<name>A0A4Y2FIR0_ARAVE</name>
<feature type="binding site" description="axial binding residue" evidence="14">
    <location>
        <position position="213"/>
    </location>
    <ligand>
        <name>heme</name>
        <dbReference type="ChEBI" id="CHEBI:30413"/>
    </ligand>
    <ligandPart>
        <name>Fe</name>
        <dbReference type="ChEBI" id="CHEBI:18248"/>
    </ligandPart>
</feature>
<feature type="compositionally biased region" description="Basic and acidic residues" evidence="16">
    <location>
        <begin position="1"/>
        <end position="12"/>
    </location>
</feature>
<evidence type="ECO:0000256" key="9">
    <source>
        <dbReference type="ARBA" id="ARBA00022848"/>
    </source>
</evidence>
<gene>
    <name evidence="17" type="primary">cyp1a1_3</name>
    <name evidence="17" type="ORF">AVEN_23880_1</name>
</gene>
<comment type="function">
    <text evidence="2">May be involved in the metabolism of insect hormones and in the breakdown of synthetic insecticides.</text>
</comment>
<dbReference type="GO" id="GO:0006082">
    <property type="term" value="P:organic acid metabolic process"/>
    <property type="evidence" value="ECO:0007669"/>
    <property type="project" value="TreeGrafter"/>
</dbReference>
<protein>
    <submittedName>
        <fullName evidence="17">Cytochrome P450 1A1</fullName>
    </submittedName>
</protein>
<comment type="caution">
    <text evidence="17">The sequence shown here is derived from an EMBL/GenBank/DDBJ whole genome shotgun (WGS) entry which is preliminary data.</text>
</comment>
<comment type="cofactor">
    <cofactor evidence="1 14">
        <name>heme</name>
        <dbReference type="ChEBI" id="CHEBI:30413"/>
    </cofactor>
</comment>
<evidence type="ECO:0000256" key="8">
    <source>
        <dbReference type="ARBA" id="ARBA00022824"/>
    </source>
</evidence>
<dbReference type="Gene3D" id="1.10.630.10">
    <property type="entry name" value="Cytochrome P450"/>
    <property type="match status" value="1"/>
</dbReference>
<accession>A0A4Y2FIR0</accession>
<dbReference type="Pfam" id="PF00067">
    <property type="entry name" value="p450"/>
    <property type="match status" value="1"/>
</dbReference>
<keyword evidence="18" id="KW-1185">Reference proteome</keyword>
<dbReference type="AlphaFoldDB" id="A0A4Y2FIR0"/>
<evidence type="ECO:0000256" key="13">
    <source>
        <dbReference type="ARBA" id="ARBA00023136"/>
    </source>
</evidence>
<keyword evidence="12 15" id="KW-0503">Monooxygenase</keyword>
<dbReference type="GO" id="GO:0016712">
    <property type="term" value="F:oxidoreductase activity, acting on paired donors, with incorporation or reduction of molecular oxygen, reduced flavin or flavoprotein as one donor, and incorporation of one atom of oxygen"/>
    <property type="evidence" value="ECO:0007669"/>
    <property type="project" value="TreeGrafter"/>
</dbReference>
<dbReference type="InterPro" id="IPR050182">
    <property type="entry name" value="Cytochrome_P450_fam2"/>
</dbReference>
<dbReference type="InterPro" id="IPR036396">
    <property type="entry name" value="Cyt_P450_sf"/>
</dbReference>
<reference evidence="17 18" key="1">
    <citation type="journal article" date="2019" name="Sci. Rep.">
        <title>Orb-weaving spider Araneus ventricosus genome elucidates the spidroin gene catalogue.</title>
        <authorList>
            <person name="Kono N."/>
            <person name="Nakamura H."/>
            <person name="Ohtoshi R."/>
            <person name="Moran D.A.P."/>
            <person name="Shinohara A."/>
            <person name="Yoshida Y."/>
            <person name="Fujiwara M."/>
            <person name="Mori M."/>
            <person name="Tomita M."/>
            <person name="Arakawa K."/>
        </authorList>
    </citation>
    <scope>NUCLEOTIDE SEQUENCE [LARGE SCALE GENOMIC DNA]</scope>
</reference>
<evidence type="ECO:0000313" key="17">
    <source>
        <dbReference type="EMBL" id="GBM40315.1"/>
    </source>
</evidence>
<evidence type="ECO:0000256" key="5">
    <source>
        <dbReference type="ARBA" id="ARBA00010617"/>
    </source>
</evidence>
<keyword evidence="9" id="KW-0492">Microsome</keyword>
<dbReference type="PANTHER" id="PTHR24300:SF375">
    <property type="entry name" value="CYTOCHROME P450 FAMILY"/>
    <property type="match status" value="1"/>
</dbReference>
<dbReference type="InterPro" id="IPR002401">
    <property type="entry name" value="Cyt_P450_E_grp-I"/>
</dbReference>
<keyword evidence="11 14" id="KW-0408">Iron</keyword>
<feature type="region of interest" description="Disordered" evidence="16">
    <location>
        <begin position="1"/>
        <end position="27"/>
    </location>
</feature>
<keyword evidence="6 14" id="KW-0349">Heme</keyword>
<dbReference type="OrthoDB" id="6432079at2759"/>
<evidence type="ECO:0000313" key="18">
    <source>
        <dbReference type="Proteomes" id="UP000499080"/>
    </source>
</evidence>
<dbReference type="GO" id="GO:0005506">
    <property type="term" value="F:iron ion binding"/>
    <property type="evidence" value="ECO:0007669"/>
    <property type="project" value="InterPro"/>
</dbReference>
<evidence type="ECO:0000256" key="6">
    <source>
        <dbReference type="ARBA" id="ARBA00022617"/>
    </source>
</evidence>
<dbReference type="SUPFAM" id="SSF48264">
    <property type="entry name" value="Cytochrome P450"/>
    <property type="match status" value="1"/>
</dbReference>
<evidence type="ECO:0000256" key="4">
    <source>
        <dbReference type="ARBA" id="ARBA00004406"/>
    </source>
</evidence>
<evidence type="ECO:0000256" key="16">
    <source>
        <dbReference type="SAM" id="MobiDB-lite"/>
    </source>
</evidence>
<sequence>MTQDDKKLRSGERLPFPRMRRKEIQEHEATLDPNNIRDFVDGYLLEIQKKSDDPNTTFRKEVLTDLSRSFFGAGSEAVRANVDWMLLICVAYPETQKKIHSEIDEVIGQDRFPTWNDRLNMPFTEATIAEVMRWKTSVPLNLMRYSLEDTELKGYFIPKHTRVLSVTWAMDHDTKLWGNDVHEYKPERFLSEDGSKFVKPEYAIPFSIGKRSCPGESLAKIEVFLYFVAILQKFEVLPPPGKQVDLEGELGISLQPKIQEICFKRRH</sequence>
<dbReference type="InterPro" id="IPR017972">
    <property type="entry name" value="Cyt_P450_CS"/>
</dbReference>
<dbReference type="PANTHER" id="PTHR24300">
    <property type="entry name" value="CYTOCHROME P450 508A4-RELATED"/>
    <property type="match status" value="1"/>
</dbReference>
<dbReference type="GO" id="GO:0005789">
    <property type="term" value="C:endoplasmic reticulum membrane"/>
    <property type="evidence" value="ECO:0007669"/>
    <property type="project" value="UniProtKB-SubCell"/>
</dbReference>
<comment type="similarity">
    <text evidence="5 15">Belongs to the cytochrome P450 family.</text>
</comment>
<dbReference type="PRINTS" id="PR00385">
    <property type="entry name" value="P450"/>
</dbReference>
<evidence type="ECO:0000256" key="15">
    <source>
        <dbReference type="RuleBase" id="RU000461"/>
    </source>
</evidence>
<evidence type="ECO:0000256" key="3">
    <source>
        <dbReference type="ARBA" id="ARBA00004174"/>
    </source>
</evidence>
<keyword evidence="8" id="KW-0256">Endoplasmic reticulum</keyword>
<dbReference type="GO" id="GO:0020037">
    <property type="term" value="F:heme binding"/>
    <property type="evidence" value="ECO:0007669"/>
    <property type="project" value="InterPro"/>
</dbReference>
<dbReference type="FunFam" id="1.10.630.10:FF:000238">
    <property type="entry name" value="Cytochrome P450 2A6"/>
    <property type="match status" value="1"/>
</dbReference>
<dbReference type="GO" id="GO:0006805">
    <property type="term" value="P:xenobiotic metabolic process"/>
    <property type="evidence" value="ECO:0007669"/>
    <property type="project" value="TreeGrafter"/>
</dbReference>
<comment type="subcellular location">
    <subcellularLocation>
        <location evidence="4">Endoplasmic reticulum membrane</location>
        <topology evidence="4">Peripheral membrane protein</topology>
    </subcellularLocation>
    <subcellularLocation>
        <location evidence="3">Microsome membrane</location>
        <topology evidence="3">Peripheral membrane protein</topology>
    </subcellularLocation>
</comment>
<dbReference type="EMBL" id="BGPR01000926">
    <property type="protein sequence ID" value="GBM40315.1"/>
    <property type="molecule type" value="Genomic_DNA"/>
</dbReference>
<dbReference type="Proteomes" id="UP000499080">
    <property type="component" value="Unassembled WGS sequence"/>
</dbReference>
<evidence type="ECO:0000256" key="7">
    <source>
        <dbReference type="ARBA" id="ARBA00022723"/>
    </source>
</evidence>
<dbReference type="PRINTS" id="PR00463">
    <property type="entry name" value="EP450I"/>
</dbReference>
<keyword evidence="7 14" id="KW-0479">Metal-binding</keyword>